<keyword evidence="3" id="KW-1185">Reference proteome</keyword>
<accession>A0A1L9PUN4</accession>
<organism evidence="2 3">
    <name type="scientific">Aspergillus versicolor CBS 583.65</name>
    <dbReference type="NCBI Taxonomy" id="1036611"/>
    <lineage>
        <taxon>Eukaryota</taxon>
        <taxon>Fungi</taxon>
        <taxon>Dikarya</taxon>
        <taxon>Ascomycota</taxon>
        <taxon>Pezizomycotina</taxon>
        <taxon>Eurotiomycetes</taxon>
        <taxon>Eurotiomycetidae</taxon>
        <taxon>Eurotiales</taxon>
        <taxon>Aspergillaceae</taxon>
        <taxon>Aspergillus</taxon>
        <taxon>Aspergillus subgen. Nidulantes</taxon>
    </lineage>
</organism>
<feature type="chain" id="PRO_5013018972" evidence="1">
    <location>
        <begin position="17"/>
        <end position="72"/>
    </location>
</feature>
<dbReference type="EMBL" id="KV878132">
    <property type="protein sequence ID" value="OJJ05254.1"/>
    <property type="molecule type" value="Genomic_DNA"/>
</dbReference>
<evidence type="ECO:0000313" key="3">
    <source>
        <dbReference type="Proteomes" id="UP000184073"/>
    </source>
</evidence>
<dbReference type="AlphaFoldDB" id="A0A1L9PUN4"/>
<sequence length="72" mass="7661">MSSMIRLIHLVYVLQGSKLTAITSTDPSQLCVYLSNFQLAQNPHTIRVAGPVNTNNGGTTVSGSCNLGVVDR</sequence>
<keyword evidence="1" id="KW-0732">Signal</keyword>
<proteinExistence type="predicted"/>
<feature type="signal peptide" evidence="1">
    <location>
        <begin position="1"/>
        <end position="16"/>
    </location>
</feature>
<evidence type="ECO:0000256" key="1">
    <source>
        <dbReference type="SAM" id="SignalP"/>
    </source>
</evidence>
<reference evidence="3" key="1">
    <citation type="journal article" date="2017" name="Genome Biol.">
        <title>Comparative genomics reveals high biological diversity and specific adaptations in the industrially and medically important fungal genus Aspergillus.</title>
        <authorList>
            <person name="de Vries R.P."/>
            <person name="Riley R."/>
            <person name="Wiebenga A."/>
            <person name="Aguilar-Osorio G."/>
            <person name="Amillis S."/>
            <person name="Uchima C.A."/>
            <person name="Anderluh G."/>
            <person name="Asadollahi M."/>
            <person name="Askin M."/>
            <person name="Barry K."/>
            <person name="Battaglia E."/>
            <person name="Bayram O."/>
            <person name="Benocci T."/>
            <person name="Braus-Stromeyer S.A."/>
            <person name="Caldana C."/>
            <person name="Canovas D."/>
            <person name="Cerqueira G.C."/>
            <person name="Chen F."/>
            <person name="Chen W."/>
            <person name="Choi C."/>
            <person name="Clum A."/>
            <person name="Dos Santos R.A."/>
            <person name="Damasio A.R."/>
            <person name="Diallinas G."/>
            <person name="Emri T."/>
            <person name="Fekete E."/>
            <person name="Flipphi M."/>
            <person name="Freyberg S."/>
            <person name="Gallo A."/>
            <person name="Gournas C."/>
            <person name="Habgood R."/>
            <person name="Hainaut M."/>
            <person name="Harispe M.L."/>
            <person name="Henrissat B."/>
            <person name="Hilden K.S."/>
            <person name="Hope R."/>
            <person name="Hossain A."/>
            <person name="Karabika E."/>
            <person name="Karaffa L."/>
            <person name="Karanyi Z."/>
            <person name="Krasevec N."/>
            <person name="Kuo A."/>
            <person name="Kusch H."/>
            <person name="LaButti K."/>
            <person name="Lagendijk E.L."/>
            <person name="Lapidus A."/>
            <person name="Levasseur A."/>
            <person name="Lindquist E."/>
            <person name="Lipzen A."/>
            <person name="Logrieco A.F."/>
            <person name="MacCabe A."/>
            <person name="Maekelae M.R."/>
            <person name="Malavazi I."/>
            <person name="Melin P."/>
            <person name="Meyer V."/>
            <person name="Mielnichuk N."/>
            <person name="Miskei M."/>
            <person name="Molnar A.P."/>
            <person name="Mule G."/>
            <person name="Ngan C.Y."/>
            <person name="Orejas M."/>
            <person name="Orosz E."/>
            <person name="Ouedraogo J.P."/>
            <person name="Overkamp K.M."/>
            <person name="Park H.-S."/>
            <person name="Perrone G."/>
            <person name="Piumi F."/>
            <person name="Punt P.J."/>
            <person name="Ram A.F."/>
            <person name="Ramon A."/>
            <person name="Rauscher S."/>
            <person name="Record E."/>
            <person name="Riano-Pachon D.M."/>
            <person name="Robert V."/>
            <person name="Roehrig J."/>
            <person name="Ruller R."/>
            <person name="Salamov A."/>
            <person name="Salih N.S."/>
            <person name="Samson R.A."/>
            <person name="Sandor E."/>
            <person name="Sanguinetti M."/>
            <person name="Schuetze T."/>
            <person name="Sepcic K."/>
            <person name="Shelest E."/>
            <person name="Sherlock G."/>
            <person name="Sophianopoulou V."/>
            <person name="Squina F.M."/>
            <person name="Sun H."/>
            <person name="Susca A."/>
            <person name="Todd R.B."/>
            <person name="Tsang A."/>
            <person name="Unkles S.E."/>
            <person name="van de Wiele N."/>
            <person name="van Rossen-Uffink D."/>
            <person name="Oliveira J.V."/>
            <person name="Vesth T.C."/>
            <person name="Visser J."/>
            <person name="Yu J.-H."/>
            <person name="Zhou M."/>
            <person name="Andersen M.R."/>
            <person name="Archer D.B."/>
            <person name="Baker S.E."/>
            <person name="Benoit I."/>
            <person name="Brakhage A.A."/>
            <person name="Braus G.H."/>
            <person name="Fischer R."/>
            <person name="Frisvad J.C."/>
            <person name="Goldman G.H."/>
            <person name="Houbraken J."/>
            <person name="Oakley B."/>
            <person name="Pocsi I."/>
            <person name="Scazzocchio C."/>
            <person name="Seiboth B."/>
            <person name="vanKuyk P.A."/>
            <person name="Wortman J."/>
            <person name="Dyer P.S."/>
            <person name="Grigoriev I.V."/>
        </authorList>
    </citation>
    <scope>NUCLEOTIDE SEQUENCE [LARGE SCALE GENOMIC DNA]</scope>
    <source>
        <strain evidence="3">CBS 583.65</strain>
    </source>
</reference>
<gene>
    <name evidence="2" type="ORF">ASPVEDRAFT_44772</name>
</gene>
<dbReference type="VEuPathDB" id="FungiDB:ASPVEDRAFT_44772"/>
<dbReference type="GeneID" id="63728645"/>
<name>A0A1L9PUN4_ASPVE</name>
<evidence type="ECO:0000313" key="2">
    <source>
        <dbReference type="EMBL" id="OJJ05254.1"/>
    </source>
</evidence>
<dbReference type="RefSeq" id="XP_040671016.1">
    <property type="nucleotide sequence ID" value="XM_040813134.1"/>
</dbReference>
<dbReference type="Proteomes" id="UP000184073">
    <property type="component" value="Unassembled WGS sequence"/>
</dbReference>
<dbReference type="OrthoDB" id="5316007at2759"/>
<protein>
    <submittedName>
        <fullName evidence="2">Uncharacterized protein</fullName>
    </submittedName>
</protein>